<dbReference type="GO" id="GO:0046872">
    <property type="term" value="F:metal ion binding"/>
    <property type="evidence" value="ECO:0007669"/>
    <property type="project" value="UniProtKB-KW"/>
</dbReference>
<comment type="caution">
    <text evidence="13">The sequence shown here is derived from an EMBL/GenBank/DDBJ whole genome shotgun (WGS) entry which is preliminary data.</text>
</comment>
<comment type="cofactor">
    <cofactor evidence="2">
        <name>Co(2+)</name>
        <dbReference type="ChEBI" id="CHEBI:48828"/>
    </cofactor>
</comment>
<evidence type="ECO:0000313" key="13">
    <source>
        <dbReference type="EMBL" id="HGK24414.1"/>
    </source>
</evidence>
<evidence type="ECO:0000256" key="8">
    <source>
        <dbReference type="ARBA" id="ARBA00022801"/>
    </source>
</evidence>
<organism evidence="13">
    <name type="scientific">Dictyoglomus thermophilum</name>
    <dbReference type="NCBI Taxonomy" id="14"/>
    <lineage>
        <taxon>Bacteria</taxon>
        <taxon>Pseudomonadati</taxon>
        <taxon>Dictyoglomota</taxon>
        <taxon>Dictyoglomia</taxon>
        <taxon>Dictyoglomales</taxon>
        <taxon>Dictyoglomaceae</taxon>
        <taxon>Dictyoglomus</taxon>
    </lineage>
</organism>
<reference evidence="13" key="1">
    <citation type="journal article" date="2020" name="mSystems">
        <title>Genome- and Community-Level Interaction Insights into Carbon Utilization and Element Cycling Functions of Hydrothermarchaeota in Hydrothermal Sediment.</title>
        <authorList>
            <person name="Zhou Z."/>
            <person name="Liu Y."/>
            <person name="Xu W."/>
            <person name="Pan J."/>
            <person name="Luo Z.H."/>
            <person name="Li M."/>
        </authorList>
    </citation>
    <scope>NUCLEOTIDE SEQUENCE [LARGE SCALE GENOMIC DNA]</scope>
    <source>
        <strain evidence="13">SpSt-70</strain>
    </source>
</reference>
<keyword evidence="9" id="KW-1133">Transmembrane helix</keyword>
<keyword evidence="4" id="KW-0645">Protease</keyword>
<evidence type="ECO:0000256" key="6">
    <source>
        <dbReference type="ARBA" id="ARBA00022723"/>
    </source>
</evidence>
<dbReference type="RefSeq" id="WP_149122516.1">
    <property type="nucleotide sequence ID" value="NZ_VTFL01000001.1"/>
</dbReference>
<gene>
    <name evidence="13" type="ORF">ENU78_08340</name>
</gene>
<dbReference type="GO" id="GO:0030178">
    <property type="term" value="P:negative regulation of Wnt signaling pathway"/>
    <property type="evidence" value="ECO:0007669"/>
    <property type="project" value="InterPro"/>
</dbReference>
<keyword evidence="11" id="KW-0472">Membrane</keyword>
<dbReference type="AlphaFoldDB" id="A0A7V3ZK17"/>
<dbReference type="InterPro" id="IPR040230">
    <property type="entry name" value="TIKI1/2-like"/>
</dbReference>
<keyword evidence="10" id="KW-0482">Metalloprotease</keyword>
<keyword evidence="7" id="KW-0732">Signal</keyword>
<keyword evidence="12" id="KW-0325">Glycoprotein</keyword>
<keyword evidence="8" id="KW-0378">Hydrolase</keyword>
<keyword evidence="6" id="KW-0479">Metal-binding</keyword>
<proteinExistence type="predicted"/>
<dbReference type="GO" id="GO:0016020">
    <property type="term" value="C:membrane"/>
    <property type="evidence" value="ECO:0007669"/>
    <property type="project" value="UniProtKB-SubCell"/>
</dbReference>
<evidence type="ECO:0000256" key="3">
    <source>
        <dbReference type="ARBA" id="ARBA00004479"/>
    </source>
</evidence>
<dbReference type="PANTHER" id="PTHR31120:SF6">
    <property type="entry name" value="METALLOPROTEASE TIKI HOMOLOG"/>
    <property type="match status" value="1"/>
</dbReference>
<evidence type="ECO:0000256" key="9">
    <source>
        <dbReference type="ARBA" id="ARBA00022989"/>
    </source>
</evidence>
<dbReference type="InterPro" id="IPR002816">
    <property type="entry name" value="TraB/PrgY/GumN_fam"/>
</dbReference>
<dbReference type="PANTHER" id="PTHR31120">
    <property type="entry name" value="METALLOPROTEASE TIKI"/>
    <property type="match status" value="1"/>
</dbReference>
<dbReference type="GO" id="GO:0006508">
    <property type="term" value="P:proteolysis"/>
    <property type="evidence" value="ECO:0007669"/>
    <property type="project" value="UniProtKB-KW"/>
</dbReference>
<dbReference type="GO" id="GO:0004222">
    <property type="term" value="F:metalloendopeptidase activity"/>
    <property type="evidence" value="ECO:0007669"/>
    <property type="project" value="TreeGrafter"/>
</dbReference>
<dbReference type="CDD" id="cd14789">
    <property type="entry name" value="Tiki"/>
    <property type="match status" value="1"/>
</dbReference>
<evidence type="ECO:0000256" key="7">
    <source>
        <dbReference type="ARBA" id="ARBA00022729"/>
    </source>
</evidence>
<comment type="cofactor">
    <cofactor evidence="1">
        <name>Mn(2+)</name>
        <dbReference type="ChEBI" id="CHEBI:29035"/>
    </cofactor>
</comment>
<dbReference type="Pfam" id="PF01963">
    <property type="entry name" value="TraB_PrgY_gumN"/>
    <property type="match status" value="1"/>
</dbReference>
<name>A0A7V3ZK17_DICTH</name>
<sequence length="288" mass="33623">MRYLKKSVFYLLIFILLLNFIFCQTKGVFYEISSDDSRVYTLGSIHLGTPDLYPLNPIIEKAFEKSEVLAVELDITDPKNVFKAQAYILKKGLYKKGDSIENHADPELVKDLKEVLGEENFEKIKFYKPWVLLFQISSSLAYNTLDVKYGIDFYFINKAEESDKKIVALETVEEQLDAFSEIPEEDQLKILKSNLEELKDLKDKKIEEYYSELLNAYKNGDKEKLEELLLGDLKKEGYDVFYQYVYIKRNFRFAERIKSLMKDYKSIFVVIGAGHLIGEENVVKLLQN</sequence>
<evidence type="ECO:0000256" key="10">
    <source>
        <dbReference type="ARBA" id="ARBA00023049"/>
    </source>
</evidence>
<evidence type="ECO:0000256" key="11">
    <source>
        <dbReference type="ARBA" id="ARBA00023136"/>
    </source>
</evidence>
<evidence type="ECO:0000256" key="2">
    <source>
        <dbReference type="ARBA" id="ARBA00001941"/>
    </source>
</evidence>
<keyword evidence="5" id="KW-0812">Transmembrane</keyword>
<evidence type="ECO:0000256" key="5">
    <source>
        <dbReference type="ARBA" id="ARBA00022692"/>
    </source>
</evidence>
<evidence type="ECO:0000256" key="4">
    <source>
        <dbReference type="ARBA" id="ARBA00022670"/>
    </source>
</evidence>
<evidence type="ECO:0000256" key="1">
    <source>
        <dbReference type="ARBA" id="ARBA00001936"/>
    </source>
</evidence>
<comment type="subcellular location">
    <subcellularLocation>
        <location evidence="3">Membrane</location>
        <topology evidence="3">Single-pass type I membrane protein</topology>
    </subcellularLocation>
</comment>
<accession>A0A7V3ZK17</accession>
<protein>
    <submittedName>
        <fullName evidence="13">TraB/GumN family protein</fullName>
    </submittedName>
</protein>
<dbReference type="EMBL" id="DTDV01000021">
    <property type="protein sequence ID" value="HGK24414.1"/>
    <property type="molecule type" value="Genomic_DNA"/>
</dbReference>
<evidence type="ECO:0000256" key="12">
    <source>
        <dbReference type="ARBA" id="ARBA00023180"/>
    </source>
</evidence>